<feature type="transmembrane region" description="Helical" evidence="5">
    <location>
        <begin position="92"/>
        <end position="113"/>
    </location>
</feature>
<dbReference type="Pfam" id="PF00892">
    <property type="entry name" value="EamA"/>
    <property type="match status" value="2"/>
</dbReference>
<dbReference type="PANTHER" id="PTHR32322">
    <property type="entry name" value="INNER MEMBRANE TRANSPORTER"/>
    <property type="match status" value="1"/>
</dbReference>
<feature type="transmembrane region" description="Helical" evidence="5">
    <location>
        <begin position="146"/>
        <end position="166"/>
    </location>
</feature>
<dbReference type="InterPro" id="IPR037185">
    <property type="entry name" value="EmrE-like"/>
</dbReference>
<dbReference type="InterPro" id="IPR000620">
    <property type="entry name" value="EamA_dom"/>
</dbReference>
<keyword evidence="3 5" id="KW-1133">Transmembrane helix</keyword>
<dbReference type="InterPro" id="IPR050638">
    <property type="entry name" value="AA-Vitamin_Transporters"/>
</dbReference>
<feature type="transmembrane region" description="Helical" evidence="5">
    <location>
        <begin position="273"/>
        <end position="291"/>
    </location>
</feature>
<evidence type="ECO:0000256" key="1">
    <source>
        <dbReference type="ARBA" id="ARBA00004141"/>
    </source>
</evidence>
<organism evidence="7 8">
    <name type="scientific">Vibrio casei</name>
    <dbReference type="NCBI Taxonomy" id="673372"/>
    <lineage>
        <taxon>Bacteria</taxon>
        <taxon>Pseudomonadati</taxon>
        <taxon>Pseudomonadota</taxon>
        <taxon>Gammaproteobacteria</taxon>
        <taxon>Vibrionales</taxon>
        <taxon>Vibrionaceae</taxon>
        <taxon>Vibrio</taxon>
    </lineage>
</organism>
<protein>
    <submittedName>
        <fullName evidence="7">O-acetylserine/cysteine exporter</fullName>
    </submittedName>
</protein>
<dbReference type="AlphaFoldDB" id="A0A368LNY9"/>
<feature type="transmembrane region" description="Helical" evidence="5">
    <location>
        <begin position="178"/>
        <end position="200"/>
    </location>
</feature>
<keyword evidence="8" id="KW-1185">Reference proteome</keyword>
<dbReference type="SUPFAM" id="SSF103481">
    <property type="entry name" value="Multidrug resistance efflux transporter EmrE"/>
    <property type="match status" value="2"/>
</dbReference>
<dbReference type="PANTHER" id="PTHR32322:SF9">
    <property type="entry name" value="AMINO-ACID METABOLITE EFFLUX PUMP-RELATED"/>
    <property type="match status" value="1"/>
</dbReference>
<feature type="transmembrane region" description="Helical" evidence="5">
    <location>
        <begin position="120"/>
        <end position="140"/>
    </location>
</feature>
<evidence type="ECO:0000256" key="3">
    <source>
        <dbReference type="ARBA" id="ARBA00022989"/>
    </source>
</evidence>
<evidence type="ECO:0000259" key="6">
    <source>
        <dbReference type="Pfam" id="PF00892"/>
    </source>
</evidence>
<feature type="transmembrane region" description="Helical" evidence="5">
    <location>
        <begin position="215"/>
        <end position="236"/>
    </location>
</feature>
<keyword evidence="4 5" id="KW-0472">Membrane</keyword>
<name>A0A368LNY9_9VIBR</name>
<feature type="transmembrane region" description="Helical" evidence="5">
    <location>
        <begin position="38"/>
        <end position="56"/>
    </location>
</feature>
<evidence type="ECO:0000313" key="7">
    <source>
        <dbReference type="EMBL" id="RCS73476.1"/>
    </source>
</evidence>
<evidence type="ECO:0000256" key="5">
    <source>
        <dbReference type="SAM" id="Phobius"/>
    </source>
</evidence>
<feature type="domain" description="EamA" evidence="6">
    <location>
        <begin position="9"/>
        <end position="136"/>
    </location>
</feature>
<feature type="transmembrane region" description="Helical" evidence="5">
    <location>
        <begin position="248"/>
        <end position="267"/>
    </location>
</feature>
<evidence type="ECO:0000256" key="2">
    <source>
        <dbReference type="ARBA" id="ARBA00022692"/>
    </source>
</evidence>
<dbReference type="OrthoDB" id="7158585at2"/>
<gene>
    <name evidence="7" type="ORF">CIK83_07495</name>
</gene>
<evidence type="ECO:0000313" key="8">
    <source>
        <dbReference type="Proteomes" id="UP000252479"/>
    </source>
</evidence>
<accession>A0A368LNY9</accession>
<dbReference type="Proteomes" id="UP000252479">
    <property type="component" value="Unassembled WGS sequence"/>
</dbReference>
<feature type="transmembrane region" description="Helical" evidence="5">
    <location>
        <begin position="12"/>
        <end position="32"/>
    </location>
</feature>
<dbReference type="EMBL" id="QPGL01000001">
    <property type="protein sequence ID" value="RCS73476.1"/>
    <property type="molecule type" value="Genomic_DNA"/>
</dbReference>
<evidence type="ECO:0000256" key="4">
    <source>
        <dbReference type="ARBA" id="ARBA00023136"/>
    </source>
</evidence>
<comment type="caution">
    <text evidence="7">The sequence shown here is derived from an EMBL/GenBank/DDBJ whole genome shotgun (WGS) entry which is preliminary data.</text>
</comment>
<feature type="domain" description="EamA" evidence="6">
    <location>
        <begin position="147"/>
        <end position="290"/>
    </location>
</feature>
<sequence>MTRKIMNARGLALILLVVFVWGINFVIITIGIKDVPPFLLAGLRFSLVAFPLMLFLPKPTIPFRWLFSYGITMSFGQFSFLFYALYVGMPSGQASLLLQMQVFVTAILGVLIYQDTLNRWQLFGGIMALTGIGLLLYGVIETDISILGYLLTFCAACSWGVGNICNRHISIQYKGTNMLQLVVWGALIPIIPFFTFSLLFEDHQHIIHAITEPSLTSILALLYLSIVASLFGYSVWGMSIAKYGTANVVPFALLVPVIGLLSGWVILDEILNSIQFVGCAVIIIGLCVYSLNQKLIQWLQASRAEPNTIIEKPDES</sequence>
<proteinExistence type="predicted"/>
<dbReference type="GO" id="GO:0016020">
    <property type="term" value="C:membrane"/>
    <property type="evidence" value="ECO:0007669"/>
    <property type="project" value="UniProtKB-SubCell"/>
</dbReference>
<comment type="subcellular location">
    <subcellularLocation>
        <location evidence="1">Membrane</location>
        <topology evidence="1">Multi-pass membrane protein</topology>
    </subcellularLocation>
</comment>
<reference evidence="7 8" key="1">
    <citation type="journal article" date="2017" name="Elife">
        <title>Extensive horizontal gene transfer in cheese-associated bacteria.</title>
        <authorList>
            <person name="Bonham K.S."/>
            <person name="Wolfe B.E."/>
            <person name="Dutton R.J."/>
        </authorList>
    </citation>
    <scope>NUCLEOTIDE SEQUENCE [LARGE SCALE GENOMIC DNA]</scope>
    <source>
        <strain evidence="7 8">JB196</strain>
    </source>
</reference>
<feature type="transmembrane region" description="Helical" evidence="5">
    <location>
        <begin position="63"/>
        <end position="86"/>
    </location>
</feature>
<keyword evidence="2 5" id="KW-0812">Transmembrane</keyword>